<feature type="compositionally biased region" description="Low complexity" evidence="1">
    <location>
        <begin position="110"/>
        <end position="136"/>
    </location>
</feature>
<protein>
    <submittedName>
        <fullName evidence="2">Uncharacterized protein</fullName>
    </submittedName>
</protein>
<sequence length="136" mass="14725">MVDILHPTYIKLNKGGRHGRCTPPQLDEINKNMGSMYIEAAMAGRICLLASWIYVVLSSTTTSNQAPGSSHSLISHLLNHLLKKQTKRATTCFDSSPVNVLRTARTGWCPQTGQQGMPQQPPGGQAPHGSGNANQF</sequence>
<reference evidence="2" key="1">
    <citation type="journal article" date="2009" name="PLoS Genet.">
        <title>Sequencing, mapping, and analysis of 27,455 maize full-length cDNAs.</title>
        <authorList>
            <person name="Soderlund C."/>
            <person name="Descour A."/>
            <person name="Kudrna D."/>
            <person name="Bomhoff M."/>
            <person name="Boyd L."/>
            <person name="Currie J."/>
            <person name="Angelova A."/>
            <person name="Collura K."/>
            <person name="Wissotski M."/>
            <person name="Ashley E."/>
            <person name="Morrow D."/>
            <person name="Fernandes J."/>
            <person name="Walbot V."/>
            <person name="Yu Y."/>
        </authorList>
    </citation>
    <scope>NUCLEOTIDE SEQUENCE</scope>
    <source>
        <strain evidence="2">B73</strain>
    </source>
</reference>
<evidence type="ECO:0000313" key="2">
    <source>
        <dbReference type="EMBL" id="ACN31358.1"/>
    </source>
</evidence>
<organism evidence="2">
    <name type="scientific">Zea mays</name>
    <name type="common">Maize</name>
    <dbReference type="NCBI Taxonomy" id="4577"/>
    <lineage>
        <taxon>Eukaryota</taxon>
        <taxon>Viridiplantae</taxon>
        <taxon>Streptophyta</taxon>
        <taxon>Embryophyta</taxon>
        <taxon>Tracheophyta</taxon>
        <taxon>Spermatophyta</taxon>
        <taxon>Magnoliopsida</taxon>
        <taxon>Liliopsida</taxon>
        <taxon>Poales</taxon>
        <taxon>Poaceae</taxon>
        <taxon>PACMAD clade</taxon>
        <taxon>Panicoideae</taxon>
        <taxon>Andropogonodae</taxon>
        <taxon>Andropogoneae</taxon>
        <taxon>Tripsacinae</taxon>
        <taxon>Zea</taxon>
    </lineage>
</organism>
<evidence type="ECO:0000256" key="1">
    <source>
        <dbReference type="SAM" id="MobiDB-lite"/>
    </source>
</evidence>
<dbReference type="EMBL" id="BT065482">
    <property type="protein sequence ID" value="ACN31358.1"/>
    <property type="molecule type" value="mRNA"/>
</dbReference>
<accession>C0PB13</accession>
<name>C0PB13_MAIZE</name>
<dbReference type="AlphaFoldDB" id="C0PB13"/>
<feature type="region of interest" description="Disordered" evidence="1">
    <location>
        <begin position="109"/>
        <end position="136"/>
    </location>
</feature>
<reference evidence="2" key="2">
    <citation type="submission" date="2012-06" db="EMBL/GenBank/DDBJ databases">
        <authorList>
            <person name="Yu Y."/>
            <person name="Currie J."/>
            <person name="Lomeli R."/>
            <person name="Angelova A."/>
            <person name="Collura K."/>
            <person name="Wissotski M."/>
            <person name="Campos D."/>
            <person name="Kudrna D."/>
            <person name="Golser W."/>
            <person name="Ashely E."/>
            <person name="Descour A."/>
            <person name="Fernandes J."/>
            <person name="Soderlund C."/>
            <person name="Walbot V."/>
        </authorList>
    </citation>
    <scope>NUCLEOTIDE SEQUENCE</scope>
    <source>
        <strain evidence="2">B73</strain>
    </source>
</reference>
<proteinExistence type="evidence at transcript level"/>